<feature type="region of interest" description="Disordered" evidence="1">
    <location>
        <begin position="119"/>
        <end position="161"/>
    </location>
</feature>
<proteinExistence type="predicted"/>
<feature type="region of interest" description="Disordered" evidence="1">
    <location>
        <begin position="566"/>
        <end position="602"/>
    </location>
</feature>
<evidence type="ECO:0008006" key="3">
    <source>
        <dbReference type="Google" id="ProtNLM"/>
    </source>
</evidence>
<evidence type="ECO:0000256" key="1">
    <source>
        <dbReference type="SAM" id="MobiDB-lite"/>
    </source>
</evidence>
<gene>
    <name evidence="2" type="ORF">ACOF00016_LOCUS4850</name>
</gene>
<protein>
    <recommendedName>
        <fullName evidence="3">Autophagy-related protein 2</fullName>
    </recommendedName>
</protein>
<evidence type="ECO:0000313" key="2">
    <source>
        <dbReference type="EMBL" id="CAE0407023.1"/>
    </source>
</evidence>
<sequence>MKGPKGVLAEAISKALAEYFVVDPAQIETNLVTNAGLTLHDVRLRPQEQSLTFTTNCPDEKITSCTETADNITAHLHGSVSKVAFHWKWGSSSKQGGSSWVNSAELTIDGLKVTVALKKGGTSQQQQGKPQSEGETKTTDTTSASKSEAKKTNGGGSGGGIQGYVQEQVERIIDTLRLSITDFEFRLQLPPTNKGGDGQIVQTLCFGGAGLNLESFGRTTEMEPLRQQLDIANIFASIEFVDSNDIAVYPLLEPISYKAECVRVAGKRFEGGLQRGLKVRGESMDNGVIVHTGKEQISFLNDLGGMLIASSSSKTSADAQQSANTTKEPNAEKESPQPDECDMYSSYFQLPLAGVSLVFPNGTKISMADLEVRYQMDGNVCLVEGRKGFLVNDFPMLGLGEDGSWQANVVDSKFLVLGKAKENKNAAYIHARDDEIQNVKNGVNDLLAIYQMLLSDSSGAVASLGTLDTQMAEAPSMDTPAPMSQWTFDVDGDLDFLLEGSENKTIFDCRLSKISAGMANKSLTIGSVQKLDIPGNISLTQPLENSRIRFDGNLFDIHLNDIVATLQPPPASQKPENISEGPILSDDTQPASAGTGNPQSTASTPFVLPFGLKAHINSFKIYETDGKTIHTTLRTIQAAIGPDSPKVENGKHTHEGGIRALLMLEEVNHDMISLTDPKVAAVIYPHDLSLVREFDFGANTIAVAAGYSVFDWKRLFETGDQRREKKKEEKTVDKKSKNKSDLFLPFARVHPLKVKIAVKGEVVGTKGTTINIGEFNGKENTILRDLIRFYTARAMSSMPGMFKDADVLGFNVTDTAASHVGTAAGAGMLGALGGAAAPVAGVLGIVGFDGVKHTINAGKKSRGVQEDDKMEFGDFFRGIGQAAKDATATGAAKRGKTAQDKANALDWALGATSEAAQYTGDNKSRLGGAGAGTAGFAYGMVLGGPVGAIAGALIASTATSRTIDAIDTKISKGKKPIPK</sequence>
<feature type="compositionally biased region" description="Polar residues" evidence="1">
    <location>
        <begin position="586"/>
        <end position="602"/>
    </location>
</feature>
<feature type="region of interest" description="Disordered" evidence="1">
    <location>
        <begin position="314"/>
        <end position="340"/>
    </location>
</feature>
<organism evidence="2">
    <name type="scientific">Amphora coffeiformis</name>
    <dbReference type="NCBI Taxonomy" id="265554"/>
    <lineage>
        <taxon>Eukaryota</taxon>
        <taxon>Sar</taxon>
        <taxon>Stramenopiles</taxon>
        <taxon>Ochrophyta</taxon>
        <taxon>Bacillariophyta</taxon>
        <taxon>Bacillariophyceae</taxon>
        <taxon>Bacillariophycidae</taxon>
        <taxon>Thalassiophysales</taxon>
        <taxon>Catenulaceae</taxon>
        <taxon>Amphora</taxon>
    </lineage>
</organism>
<dbReference type="EMBL" id="HBIM01005703">
    <property type="protein sequence ID" value="CAE0407023.1"/>
    <property type="molecule type" value="Transcribed_RNA"/>
</dbReference>
<reference evidence="2" key="1">
    <citation type="submission" date="2021-01" db="EMBL/GenBank/DDBJ databases">
        <authorList>
            <person name="Corre E."/>
            <person name="Pelletier E."/>
            <person name="Niang G."/>
            <person name="Scheremetjew M."/>
            <person name="Finn R."/>
            <person name="Kale V."/>
            <person name="Holt S."/>
            <person name="Cochrane G."/>
            <person name="Meng A."/>
            <person name="Brown T."/>
            <person name="Cohen L."/>
        </authorList>
    </citation>
    <scope>NUCLEOTIDE SEQUENCE</scope>
    <source>
        <strain evidence="2">CCMP127</strain>
    </source>
</reference>
<accession>A0A7S3L2Z7</accession>
<feature type="compositionally biased region" description="Low complexity" evidence="1">
    <location>
        <begin position="119"/>
        <end position="131"/>
    </location>
</feature>
<dbReference type="AlphaFoldDB" id="A0A7S3L2Z7"/>
<name>A0A7S3L2Z7_9STRA</name>
<feature type="compositionally biased region" description="Polar residues" evidence="1">
    <location>
        <begin position="314"/>
        <end position="328"/>
    </location>
</feature>